<gene>
    <name evidence="2" type="ORF">KHC33_07815</name>
</gene>
<evidence type="ECO:0000259" key="1">
    <source>
        <dbReference type="Pfam" id="PF08861"/>
    </source>
</evidence>
<accession>A0A8E7B4K8</accession>
<organism evidence="2 3">
    <name type="scientific">Methanospirillum purgamenti</name>
    <dbReference type="NCBI Taxonomy" id="2834276"/>
    <lineage>
        <taxon>Archaea</taxon>
        <taxon>Methanobacteriati</taxon>
        <taxon>Methanobacteriota</taxon>
        <taxon>Stenosarchaea group</taxon>
        <taxon>Methanomicrobia</taxon>
        <taxon>Methanomicrobiales</taxon>
        <taxon>Methanospirillaceae</taxon>
        <taxon>Methanospirillum</taxon>
    </lineage>
</organism>
<dbReference type="Proteomes" id="UP000680656">
    <property type="component" value="Chromosome"/>
</dbReference>
<dbReference type="EMBL" id="CP075546">
    <property type="protein sequence ID" value="QVV90377.1"/>
    <property type="molecule type" value="Genomic_DNA"/>
</dbReference>
<dbReference type="GeneID" id="65097081"/>
<sequence>MTSDVILQSFRQTVCHDLTLVPEGIERYRVFSPFMFHDGDHLALVLKREESGWVLSDEGHTMMHLSYRMEYKDLTQGKRGEIIDTILAKHGIRDRDGEFICPVPDTQYGDALFQMVQGLLRVSDISFLSREHVRSTFRDDVSAYINALPGLSGQVTWEWHDPVHDPEGMYPADGYLMGLEEPTVLFLLQNDDRVRDATINLLQYEKWGVPVHSVAIFENQEEINRKALAKLSDVCDKMFSNFTGNKDRIRQYLVHV</sequence>
<dbReference type="AlphaFoldDB" id="A0A8E7B4K8"/>
<dbReference type="KEGG" id="mrtj:KHC33_07815"/>
<feature type="domain" description="DUF1828" evidence="1">
    <location>
        <begin position="32"/>
        <end position="122"/>
    </location>
</feature>
<reference evidence="2 3" key="1">
    <citation type="submission" date="2021-05" db="EMBL/GenBank/DDBJ databases">
        <title>A novel Methanospirillum isolate from a pyrite-forming mixed culture.</title>
        <authorList>
            <person name="Bunk B."/>
            <person name="Sproer C."/>
            <person name="Spring S."/>
            <person name="Pester M."/>
        </authorList>
    </citation>
    <scope>NUCLEOTIDE SEQUENCE [LARGE SCALE GENOMIC DNA]</scope>
    <source>
        <strain evidence="2 3">J.3.6.1-F.2.7.3</strain>
    </source>
</reference>
<evidence type="ECO:0000313" key="3">
    <source>
        <dbReference type="Proteomes" id="UP000680656"/>
    </source>
</evidence>
<proteinExistence type="predicted"/>
<dbReference type="RefSeq" id="WP_214421148.1">
    <property type="nucleotide sequence ID" value="NZ_CP075546.1"/>
</dbReference>
<protein>
    <submittedName>
        <fullName evidence="2">DUF1828 domain-containing protein</fullName>
    </submittedName>
</protein>
<keyword evidence="3" id="KW-1185">Reference proteome</keyword>
<dbReference type="InterPro" id="IPR014960">
    <property type="entry name" value="DUF1828"/>
</dbReference>
<evidence type="ECO:0000313" key="2">
    <source>
        <dbReference type="EMBL" id="QVV90377.1"/>
    </source>
</evidence>
<name>A0A8E7B4K8_9EURY</name>
<dbReference type="Pfam" id="PF08861">
    <property type="entry name" value="DUF1828"/>
    <property type="match status" value="1"/>
</dbReference>